<dbReference type="InterPro" id="IPR036291">
    <property type="entry name" value="NAD(P)-bd_dom_sf"/>
</dbReference>
<dbReference type="PROSITE" id="PS00061">
    <property type="entry name" value="ADH_SHORT"/>
    <property type="match status" value="1"/>
</dbReference>
<dbReference type="GO" id="GO:0016616">
    <property type="term" value="F:oxidoreductase activity, acting on the CH-OH group of donors, NAD or NADP as acceptor"/>
    <property type="evidence" value="ECO:0007669"/>
    <property type="project" value="UniProtKB-ARBA"/>
</dbReference>
<keyword evidence="5" id="KW-1185">Reference proteome</keyword>
<dbReference type="OrthoDB" id="9775296at2"/>
<evidence type="ECO:0000256" key="3">
    <source>
        <dbReference type="RuleBase" id="RU000363"/>
    </source>
</evidence>
<dbReference type="AlphaFoldDB" id="A0A377GWG3"/>
<dbReference type="InterPro" id="IPR002347">
    <property type="entry name" value="SDR_fam"/>
</dbReference>
<evidence type="ECO:0000313" key="5">
    <source>
        <dbReference type="Proteomes" id="UP000255328"/>
    </source>
</evidence>
<dbReference type="EMBL" id="UGGU01000003">
    <property type="protein sequence ID" value="STO31285.1"/>
    <property type="molecule type" value="Genomic_DNA"/>
</dbReference>
<comment type="similarity">
    <text evidence="1 3">Belongs to the short-chain dehydrogenases/reductases (SDR) family.</text>
</comment>
<dbReference type="PRINTS" id="PR00080">
    <property type="entry name" value="SDRFAMILY"/>
</dbReference>
<proteinExistence type="inferred from homology"/>
<organism evidence="4 5">
    <name type="scientific">Fusobacterium necrogenes</name>
    <dbReference type="NCBI Taxonomy" id="858"/>
    <lineage>
        <taxon>Bacteria</taxon>
        <taxon>Fusobacteriati</taxon>
        <taxon>Fusobacteriota</taxon>
        <taxon>Fusobacteriia</taxon>
        <taxon>Fusobacteriales</taxon>
        <taxon>Fusobacteriaceae</taxon>
        <taxon>Fusobacterium</taxon>
    </lineage>
</organism>
<dbReference type="PANTHER" id="PTHR42901">
    <property type="entry name" value="ALCOHOL DEHYDROGENASE"/>
    <property type="match status" value="1"/>
</dbReference>
<evidence type="ECO:0000256" key="2">
    <source>
        <dbReference type="ARBA" id="ARBA00023002"/>
    </source>
</evidence>
<evidence type="ECO:0000313" key="4">
    <source>
        <dbReference type="EMBL" id="STO31285.1"/>
    </source>
</evidence>
<protein>
    <submittedName>
        <fullName evidence="4">NADP-dependent 3-hydroxy acid dehydrogenase YdfG</fullName>
        <ecNumber evidence="4">1.1.1.-</ecNumber>
    </submittedName>
</protein>
<keyword evidence="2 4" id="KW-0560">Oxidoreductase</keyword>
<evidence type="ECO:0000256" key="1">
    <source>
        <dbReference type="ARBA" id="ARBA00006484"/>
    </source>
</evidence>
<dbReference type="PRINTS" id="PR00081">
    <property type="entry name" value="GDHRDH"/>
</dbReference>
<dbReference type="InterPro" id="IPR020904">
    <property type="entry name" value="Sc_DH/Rdtase_CS"/>
</dbReference>
<dbReference type="PANTHER" id="PTHR42901:SF1">
    <property type="entry name" value="ALCOHOL DEHYDROGENASE"/>
    <property type="match status" value="1"/>
</dbReference>
<dbReference type="Gene3D" id="3.40.50.720">
    <property type="entry name" value="NAD(P)-binding Rossmann-like Domain"/>
    <property type="match status" value="1"/>
</dbReference>
<dbReference type="Pfam" id="PF00106">
    <property type="entry name" value="adh_short"/>
    <property type="match status" value="1"/>
</dbReference>
<accession>A0A377GWG3</accession>
<dbReference type="EC" id="1.1.1.-" evidence="4"/>
<gene>
    <name evidence="4" type="primary">ydfG_1</name>
    <name evidence="4" type="ORF">NCTC10723_00731</name>
</gene>
<dbReference type="Proteomes" id="UP000255328">
    <property type="component" value="Unassembled WGS sequence"/>
</dbReference>
<dbReference type="SUPFAM" id="SSF51735">
    <property type="entry name" value="NAD(P)-binding Rossmann-fold domains"/>
    <property type="match status" value="1"/>
</dbReference>
<dbReference type="RefSeq" id="WP_115269464.1">
    <property type="nucleotide sequence ID" value="NZ_UGGU01000003.1"/>
</dbReference>
<dbReference type="FunFam" id="3.40.50.720:FF:000047">
    <property type="entry name" value="NADP-dependent L-serine/L-allo-threonine dehydrogenase"/>
    <property type="match status" value="1"/>
</dbReference>
<name>A0A377GWG3_9FUSO</name>
<reference evidence="4 5" key="1">
    <citation type="submission" date="2018-06" db="EMBL/GenBank/DDBJ databases">
        <authorList>
            <consortium name="Pathogen Informatics"/>
            <person name="Doyle S."/>
        </authorList>
    </citation>
    <scope>NUCLEOTIDE SEQUENCE [LARGE SCALE GENOMIC DNA]</scope>
    <source>
        <strain evidence="4 5">NCTC10723</strain>
    </source>
</reference>
<sequence>MYNENRVKGKTALITGASSGIGRSCAIALAKLGMNIIIVARRNDLLLDLKKIIEQEYLVKVLALQLDVRNDNEVKEKLSKLPVEWKDIDILINNAGLASGLDKLYNNSSEDISTVIDTNIKGLLYVTNALLPHMIERDIPATIINMGSVAGDAAYAGGAVYCASKAAVKILSDGLRIDLVDTKIKVTDIKPGLVETNFSMVRFKGDKERAKKVYQGIKALTPDDIAETVAYIANLPTNVHIAEITLLCNNQADGRTIYKQN</sequence>